<evidence type="ECO:0000256" key="6">
    <source>
        <dbReference type="ARBA" id="ARBA00023159"/>
    </source>
</evidence>
<dbReference type="InterPro" id="IPR036915">
    <property type="entry name" value="Cyclin-like_sf"/>
</dbReference>
<evidence type="ECO:0000256" key="3">
    <source>
        <dbReference type="ARBA" id="ARBA00022491"/>
    </source>
</evidence>
<feature type="compositionally biased region" description="Polar residues" evidence="10">
    <location>
        <begin position="272"/>
        <end position="291"/>
    </location>
</feature>
<proteinExistence type="inferred from homology"/>
<dbReference type="GO" id="GO:0016538">
    <property type="term" value="F:cyclin-dependent protein serine/threonine kinase regulator activity"/>
    <property type="evidence" value="ECO:0007669"/>
    <property type="project" value="InterPro"/>
</dbReference>
<protein>
    <submittedName>
        <fullName evidence="12">Cyclin-like protein</fullName>
    </submittedName>
</protein>
<dbReference type="CDD" id="cd20513">
    <property type="entry name" value="CYCLIN_CCNC_rpt1"/>
    <property type="match status" value="1"/>
</dbReference>
<keyword evidence="3" id="KW-0678">Repressor</keyword>
<dbReference type="PANTHER" id="PTHR10026">
    <property type="entry name" value="CYCLIN"/>
    <property type="match status" value="1"/>
</dbReference>
<gene>
    <name evidence="12" type="ORF">CONPUDRAFT_164580</name>
</gene>
<dbReference type="Gene3D" id="1.10.472.10">
    <property type="entry name" value="Cyclin-like"/>
    <property type="match status" value="2"/>
</dbReference>
<accession>A0A5M3MRU6</accession>
<keyword evidence="7" id="KW-0804">Transcription</keyword>
<keyword evidence="4" id="KW-0805">Transcription regulation</keyword>
<feature type="region of interest" description="Disordered" evidence="10">
    <location>
        <begin position="250"/>
        <end position="292"/>
    </location>
</feature>
<comment type="subcellular location">
    <subcellularLocation>
        <location evidence="1">Nucleus</location>
    </subcellularLocation>
</comment>
<evidence type="ECO:0000259" key="11">
    <source>
        <dbReference type="SMART" id="SM00385"/>
    </source>
</evidence>
<comment type="similarity">
    <text evidence="2">Belongs to the cyclin family. Cyclin C subfamily.</text>
</comment>
<dbReference type="InterPro" id="IPR006671">
    <property type="entry name" value="Cyclin_N"/>
</dbReference>
<dbReference type="OMA" id="DDGPRYW"/>
<dbReference type="OrthoDB" id="10266018at2759"/>
<evidence type="ECO:0000256" key="7">
    <source>
        <dbReference type="ARBA" id="ARBA00023163"/>
    </source>
</evidence>
<keyword evidence="13" id="KW-1185">Reference proteome</keyword>
<dbReference type="InterPro" id="IPR013763">
    <property type="entry name" value="Cyclin-like_dom"/>
</dbReference>
<dbReference type="FunFam" id="1.10.472.10:FF:000076">
    <property type="entry name" value="RNA polymerase II holoenzyme cyclin-like subunit"/>
    <property type="match status" value="1"/>
</dbReference>
<evidence type="ECO:0000313" key="13">
    <source>
        <dbReference type="Proteomes" id="UP000053558"/>
    </source>
</evidence>
<keyword evidence="5 9" id="KW-0195">Cyclin</keyword>
<evidence type="ECO:0000256" key="4">
    <source>
        <dbReference type="ARBA" id="ARBA00023015"/>
    </source>
</evidence>
<evidence type="ECO:0000313" key="12">
    <source>
        <dbReference type="EMBL" id="EIW81820.1"/>
    </source>
</evidence>
<dbReference type="InterPro" id="IPR043198">
    <property type="entry name" value="Cyclin/Ssn8"/>
</dbReference>
<reference evidence="13" key="1">
    <citation type="journal article" date="2012" name="Science">
        <title>The Paleozoic origin of enzymatic lignin decomposition reconstructed from 31 fungal genomes.</title>
        <authorList>
            <person name="Floudas D."/>
            <person name="Binder M."/>
            <person name="Riley R."/>
            <person name="Barry K."/>
            <person name="Blanchette R.A."/>
            <person name="Henrissat B."/>
            <person name="Martinez A.T."/>
            <person name="Otillar R."/>
            <person name="Spatafora J.W."/>
            <person name="Yadav J.S."/>
            <person name="Aerts A."/>
            <person name="Benoit I."/>
            <person name="Boyd A."/>
            <person name="Carlson A."/>
            <person name="Copeland A."/>
            <person name="Coutinho P.M."/>
            <person name="de Vries R.P."/>
            <person name="Ferreira P."/>
            <person name="Findley K."/>
            <person name="Foster B."/>
            <person name="Gaskell J."/>
            <person name="Glotzer D."/>
            <person name="Gorecki P."/>
            <person name="Heitman J."/>
            <person name="Hesse C."/>
            <person name="Hori C."/>
            <person name="Igarashi K."/>
            <person name="Jurgens J.A."/>
            <person name="Kallen N."/>
            <person name="Kersten P."/>
            <person name="Kohler A."/>
            <person name="Kuees U."/>
            <person name="Kumar T.K.A."/>
            <person name="Kuo A."/>
            <person name="LaButti K."/>
            <person name="Larrondo L.F."/>
            <person name="Lindquist E."/>
            <person name="Ling A."/>
            <person name="Lombard V."/>
            <person name="Lucas S."/>
            <person name="Lundell T."/>
            <person name="Martin R."/>
            <person name="McLaughlin D.J."/>
            <person name="Morgenstern I."/>
            <person name="Morin E."/>
            <person name="Murat C."/>
            <person name="Nagy L.G."/>
            <person name="Nolan M."/>
            <person name="Ohm R.A."/>
            <person name="Patyshakuliyeva A."/>
            <person name="Rokas A."/>
            <person name="Ruiz-Duenas F.J."/>
            <person name="Sabat G."/>
            <person name="Salamov A."/>
            <person name="Samejima M."/>
            <person name="Schmutz J."/>
            <person name="Slot J.C."/>
            <person name="St John F."/>
            <person name="Stenlid J."/>
            <person name="Sun H."/>
            <person name="Sun S."/>
            <person name="Syed K."/>
            <person name="Tsang A."/>
            <person name="Wiebenga A."/>
            <person name="Young D."/>
            <person name="Pisabarro A."/>
            <person name="Eastwood D.C."/>
            <person name="Martin F."/>
            <person name="Cullen D."/>
            <person name="Grigoriev I.V."/>
            <person name="Hibbett D.S."/>
        </authorList>
    </citation>
    <scope>NUCLEOTIDE SEQUENCE [LARGE SCALE GENOMIC DNA]</scope>
    <source>
        <strain evidence="13">RWD-64-598 SS2</strain>
    </source>
</reference>
<dbReference type="KEGG" id="cput:CONPUDRAFT_164580"/>
<feature type="region of interest" description="Disordered" evidence="10">
    <location>
        <begin position="387"/>
        <end position="424"/>
    </location>
</feature>
<dbReference type="GO" id="GO:0005634">
    <property type="term" value="C:nucleus"/>
    <property type="evidence" value="ECO:0007669"/>
    <property type="project" value="UniProtKB-SubCell"/>
</dbReference>
<dbReference type="Pfam" id="PF00134">
    <property type="entry name" value="Cyclin_N"/>
    <property type="match status" value="1"/>
</dbReference>
<keyword evidence="8" id="KW-0539">Nucleus</keyword>
<evidence type="ECO:0000256" key="2">
    <source>
        <dbReference type="ARBA" id="ARBA00008638"/>
    </source>
</evidence>
<dbReference type="AlphaFoldDB" id="A0A5M3MRU6"/>
<dbReference type="RefSeq" id="XP_007767694.1">
    <property type="nucleotide sequence ID" value="XM_007769504.1"/>
</dbReference>
<dbReference type="EMBL" id="JH711577">
    <property type="protein sequence ID" value="EIW81820.1"/>
    <property type="molecule type" value="Genomic_DNA"/>
</dbReference>
<dbReference type="GeneID" id="19205166"/>
<feature type="compositionally biased region" description="Low complexity" evidence="10">
    <location>
        <begin position="402"/>
        <end position="412"/>
    </location>
</feature>
<evidence type="ECO:0000256" key="8">
    <source>
        <dbReference type="ARBA" id="ARBA00023242"/>
    </source>
</evidence>
<evidence type="ECO:0000256" key="10">
    <source>
        <dbReference type="SAM" id="MobiDB-lite"/>
    </source>
</evidence>
<dbReference type="Proteomes" id="UP000053558">
    <property type="component" value="Unassembled WGS sequence"/>
</dbReference>
<evidence type="ECO:0000256" key="5">
    <source>
        <dbReference type="ARBA" id="ARBA00023127"/>
    </source>
</evidence>
<keyword evidence="6" id="KW-0010">Activator</keyword>
<dbReference type="GO" id="GO:0006357">
    <property type="term" value="P:regulation of transcription by RNA polymerase II"/>
    <property type="evidence" value="ECO:0007669"/>
    <property type="project" value="InterPro"/>
</dbReference>
<sequence>MATDFWASSHYKRWIVDRDTLRQARAEDLAYVDDATYIDFFNVFFANVIMKLGKRLNLRQRVIATATVFFKRFYLKNALCETDPFTVIAACCYVAAKAEESPVHIKNVVSEARMLFSQPPYGLKYFASDNSKLAEMEFYLVGDLECDLTVFHPYRTLAALCRKAPPEAVGTEAGELGELGVGIVDGPRFWGAGPGDWQLELGEGALQLAWSVINDTYRSDLPLLYPPHLLAIAALYLALVLDGPTRERIEAQASQPQDATHGDSTPRRSSRQARQTSVHTLSQSDENQESPSPIEFFANLNVSMPLITTIAQEMLVLYKRMERYRDDAVAVPAVSASVPVASAGMAPGGMNMGIGGAGGIGMNVSMGMNMSGSAAFYMASQAAQQAQSHGSPFGSGGGRRGVSGSDSRAGSRLGTPAGTPDVSGTGVGVGMGGGGGVSSIVREGVVTAGMLMQVLMRMRESRLSDMAHPPTGRPVAVNKMLERTLAVG</sequence>
<organism evidence="12 13">
    <name type="scientific">Coniophora puteana (strain RWD-64-598)</name>
    <name type="common">Brown rot fungus</name>
    <dbReference type="NCBI Taxonomy" id="741705"/>
    <lineage>
        <taxon>Eukaryota</taxon>
        <taxon>Fungi</taxon>
        <taxon>Dikarya</taxon>
        <taxon>Basidiomycota</taxon>
        <taxon>Agaricomycotina</taxon>
        <taxon>Agaricomycetes</taxon>
        <taxon>Agaricomycetidae</taxon>
        <taxon>Boletales</taxon>
        <taxon>Coniophorineae</taxon>
        <taxon>Coniophoraceae</taxon>
        <taxon>Coniophora</taxon>
    </lineage>
</organism>
<comment type="caution">
    <text evidence="12">The sequence shown here is derived from an EMBL/GenBank/DDBJ whole genome shotgun (WGS) entry which is preliminary data.</text>
</comment>
<evidence type="ECO:0000256" key="1">
    <source>
        <dbReference type="ARBA" id="ARBA00004123"/>
    </source>
</evidence>
<evidence type="ECO:0000256" key="9">
    <source>
        <dbReference type="RuleBase" id="RU000383"/>
    </source>
</evidence>
<name>A0A5M3MRU6_CONPW</name>
<dbReference type="SMART" id="SM00385">
    <property type="entry name" value="CYCLIN"/>
    <property type="match status" value="1"/>
</dbReference>
<feature type="domain" description="Cyclin-like" evidence="11">
    <location>
        <begin position="47"/>
        <end position="142"/>
    </location>
</feature>
<dbReference type="SUPFAM" id="SSF47954">
    <property type="entry name" value="Cyclin-like"/>
    <property type="match status" value="2"/>
</dbReference>